<dbReference type="AlphaFoldDB" id="A0AB35Y3C0"/>
<proteinExistence type="predicted"/>
<sequence length="85" mass="9481">MRLMLALSAARQPQADSSNMPFTATTPPREKANQENPQIFLICKYKNNFSAIIAKANAAAIPNRCCSVYTSHLPCARMKPTNQRR</sequence>
<dbReference type="Proteomes" id="UP001373196">
    <property type="component" value="Unassembled WGS sequence"/>
</dbReference>
<name>A0AB35Y3C0_9FIRM</name>
<evidence type="ECO:0000313" key="2">
    <source>
        <dbReference type="EMBL" id="MEJ5195391.1"/>
    </source>
</evidence>
<feature type="compositionally biased region" description="Polar residues" evidence="1">
    <location>
        <begin position="14"/>
        <end position="26"/>
    </location>
</feature>
<evidence type="ECO:0000313" key="3">
    <source>
        <dbReference type="Proteomes" id="UP001373196"/>
    </source>
</evidence>
<dbReference type="EMBL" id="JBBFGL010000003">
    <property type="protein sequence ID" value="MEJ5195391.1"/>
    <property type="molecule type" value="Genomic_DNA"/>
</dbReference>
<organism evidence="2 3">
    <name type="scientific">Faecalibacterium wellingii</name>
    <dbReference type="NCBI Taxonomy" id="2929491"/>
    <lineage>
        <taxon>Bacteria</taxon>
        <taxon>Bacillati</taxon>
        <taxon>Bacillota</taxon>
        <taxon>Clostridia</taxon>
        <taxon>Eubacteriales</taxon>
        <taxon>Oscillospiraceae</taxon>
        <taxon>Faecalibacterium</taxon>
    </lineage>
</organism>
<accession>A0AB35Y3C0</accession>
<dbReference type="RefSeq" id="WP_339394994.1">
    <property type="nucleotide sequence ID" value="NZ_JBBFGL010000003.1"/>
</dbReference>
<evidence type="ECO:0000256" key="1">
    <source>
        <dbReference type="SAM" id="MobiDB-lite"/>
    </source>
</evidence>
<comment type="caution">
    <text evidence="2">The sequence shown here is derived from an EMBL/GenBank/DDBJ whole genome shotgun (WGS) entry which is preliminary data.</text>
</comment>
<gene>
    <name evidence="2" type="ORF">WF834_04245</name>
</gene>
<evidence type="ECO:0008006" key="4">
    <source>
        <dbReference type="Google" id="ProtNLM"/>
    </source>
</evidence>
<protein>
    <recommendedName>
        <fullName evidence="4">Secreted protein</fullName>
    </recommendedName>
</protein>
<reference evidence="2" key="1">
    <citation type="submission" date="2024-03" db="EMBL/GenBank/DDBJ databases">
        <authorList>
            <person name="Plomp N."/>
            <person name="Harmsen H.J."/>
        </authorList>
    </citation>
    <scope>NUCLEOTIDE SEQUENCE</scope>
    <source>
        <strain evidence="2">HTF-128</strain>
    </source>
</reference>
<feature type="region of interest" description="Disordered" evidence="1">
    <location>
        <begin position="1"/>
        <end position="33"/>
    </location>
</feature>